<proteinExistence type="predicted"/>
<dbReference type="RefSeq" id="WP_344129964.1">
    <property type="nucleotide sequence ID" value="NZ_BAAALT010000064.1"/>
</dbReference>
<reference evidence="3" key="1">
    <citation type="journal article" date="2019" name="Int. J. Syst. Evol. Microbiol.">
        <title>The Global Catalogue of Microorganisms (GCM) 10K type strain sequencing project: providing services to taxonomists for standard genome sequencing and annotation.</title>
        <authorList>
            <consortium name="The Broad Institute Genomics Platform"/>
            <consortium name="The Broad Institute Genome Sequencing Center for Infectious Disease"/>
            <person name="Wu L."/>
            <person name="Ma J."/>
        </authorList>
    </citation>
    <scope>NUCLEOTIDE SEQUENCE [LARGE SCALE GENOMIC DNA]</scope>
    <source>
        <strain evidence="3">JCM 13250</strain>
    </source>
</reference>
<evidence type="ECO:0000313" key="3">
    <source>
        <dbReference type="Proteomes" id="UP001500218"/>
    </source>
</evidence>
<accession>A0ABP4Y3D0</accession>
<name>A0ABP4Y3D0_9ACTN</name>
<dbReference type="EMBL" id="BAAALT010000064">
    <property type="protein sequence ID" value="GAA1802517.1"/>
    <property type="molecule type" value="Genomic_DNA"/>
</dbReference>
<feature type="region of interest" description="Disordered" evidence="1">
    <location>
        <begin position="146"/>
        <end position="176"/>
    </location>
</feature>
<organism evidence="2 3">
    <name type="scientific">Luedemannella flava</name>
    <dbReference type="NCBI Taxonomy" id="349316"/>
    <lineage>
        <taxon>Bacteria</taxon>
        <taxon>Bacillati</taxon>
        <taxon>Actinomycetota</taxon>
        <taxon>Actinomycetes</taxon>
        <taxon>Micromonosporales</taxon>
        <taxon>Micromonosporaceae</taxon>
        <taxon>Luedemannella</taxon>
    </lineage>
</organism>
<evidence type="ECO:0000313" key="2">
    <source>
        <dbReference type="EMBL" id="GAA1802517.1"/>
    </source>
</evidence>
<dbReference type="Proteomes" id="UP001500218">
    <property type="component" value="Unassembled WGS sequence"/>
</dbReference>
<evidence type="ECO:0000256" key="1">
    <source>
        <dbReference type="SAM" id="MobiDB-lite"/>
    </source>
</evidence>
<protein>
    <submittedName>
        <fullName evidence="2">Uncharacterized protein</fullName>
    </submittedName>
</protein>
<feature type="region of interest" description="Disordered" evidence="1">
    <location>
        <begin position="94"/>
        <end position="120"/>
    </location>
</feature>
<gene>
    <name evidence="2" type="ORF">GCM10009682_25480</name>
</gene>
<sequence>MPETSTEGYVADEANVQGLVRNLCAYALSEPDPLQRYDDLTHQQVLFEGVVAAIRLARGRALADALVDGMPVDQVAQKTNLRTAPKVRKLIADAGETERVKQASAAARRKGRKTAPKPPDLLEVLAQLPVPAGRRLLTADERAALMLPESAKPRPARAASGSRRPRVRATEAPAPR</sequence>
<keyword evidence="3" id="KW-1185">Reference proteome</keyword>
<comment type="caution">
    <text evidence="2">The sequence shown here is derived from an EMBL/GenBank/DDBJ whole genome shotgun (WGS) entry which is preliminary data.</text>
</comment>